<reference evidence="1 2" key="1">
    <citation type="journal article" date="2024" name="Plant Biotechnol. J.">
        <title>Genome and CRISPR/Cas9 system of a widespread forest tree (Populus alba) in the world.</title>
        <authorList>
            <person name="Liu Y.J."/>
            <person name="Jiang P.F."/>
            <person name="Han X.M."/>
            <person name="Li X.Y."/>
            <person name="Wang H.M."/>
            <person name="Wang Y.J."/>
            <person name="Wang X.X."/>
            <person name="Zeng Q.Y."/>
        </authorList>
    </citation>
    <scope>NUCLEOTIDE SEQUENCE [LARGE SCALE GENOMIC DNA]</scope>
    <source>
        <strain evidence="2">cv. PAL-ZL1</strain>
    </source>
</reference>
<keyword evidence="2" id="KW-1185">Reference proteome</keyword>
<evidence type="ECO:0000313" key="2">
    <source>
        <dbReference type="Proteomes" id="UP000309997"/>
    </source>
</evidence>
<evidence type="ECO:0000313" key="1">
    <source>
        <dbReference type="EMBL" id="KAL3585823.1"/>
    </source>
</evidence>
<organism evidence="1 2">
    <name type="scientific">Populus alba</name>
    <name type="common">White poplar</name>
    <dbReference type="NCBI Taxonomy" id="43335"/>
    <lineage>
        <taxon>Eukaryota</taxon>
        <taxon>Viridiplantae</taxon>
        <taxon>Streptophyta</taxon>
        <taxon>Embryophyta</taxon>
        <taxon>Tracheophyta</taxon>
        <taxon>Spermatophyta</taxon>
        <taxon>Magnoliopsida</taxon>
        <taxon>eudicotyledons</taxon>
        <taxon>Gunneridae</taxon>
        <taxon>Pentapetalae</taxon>
        <taxon>rosids</taxon>
        <taxon>fabids</taxon>
        <taxon>Malpighiales</taxon>
        <taxon>Salicaceae</taxon>
        <taxon>Saliceae</taxon>
        <taxon>Populus</taxon>
    </lineage>
</organism>
<comment type="caution">
    <text evidence="1">The sequence shown here is derived from an EMBL/GenBank/DDBJ whole genome shotgun (WGS) entry which is preliminary data.</text>
</comment>
<name>A0ACC4C3E6_POPAL</name>
<dbReference type="Proteomes" id="UP000309997">
    <property type="component" value="Unassembled WGS sequence"/>
</dbReference>
<sequence length="256" mass="27958">MASLGISSLISTLFLVLALATTASSSKVLSPNYYDYVCPEALPTIKRVVEAAVYNERRMGASLLRLHFHDCFVNLGGPTWAVQLGRRDSTTASITTANSDIPAPSMDLPALITNFKKHGLNEKDLVVLSGAHTIGFAQCFTFRARIYNEANIDPNFARERKLTCPSTGGDSNLAPLNPTPSYFDASYYNDLLKKRGLFHSDQALFNGGSTDSLVKAYSSNANAFWTDFANSMVKMGNIKPLTGKQGQTRLNCRKVN</sequence>
<proteinExistence type="predicted"/>
<accession>A0ACC4C3E6</accession>
<dbReference type="EMBL" id="RCHU02000006">
    <property type="protein sequence ID" value="KAL3585823.1"/>
    <property type="molecule type" value="Genomic_DNA"/>
</dbReference>
<protein>
    <submittedName>
        <fullName evidence="1">Uncharacterized protein</fullName>
    </submittedName>
</protein>
<gene>
    <name evidence="1" type="ORF">D5086_012690</name>
</gene>